<evidence type="ECO:0000313" key="2">
    <source>
        <dbReference type="EMBL" id="HFI92457.1"/>
    </source>
</evidence>
<reference evidence="2" key="1">
    <citation type="journal article" date="2020" name="mSystems">
        <title>Genome- and Community-Level Interaction Insights into Carbon Utilization and Element Cycling Functions of Hydrothermarchaeota in Hydrothermal Sediment.</title>
        <authorList>
            <person name="Zhou Z."/>
            <person name="Liu Y."/>
            <person name="Xu W."/>
            <person name="Pan J."/>
            <person name="Luo Z.H."/>
            <person name="Li M."/>
        </authorList>
    </citation>
    <scope>NUCLEOTIDE SEQUENCE [LARGE SCALE GENOMIC DNA]</scope>
    <source>
        <strain evidence="2">SpSt-479</strain>
    </source>
</reference>
<dbReference type="PANTHER" id="PTHR47197">
    <property type="entry name" value="PROTEIN NIRF"/>
    <property type="match status" value="1"/>
</dbReference>
<dbReference type="AlphaFoldDB" id="A0A7V2ZM70"/>
<feature type="domain" description="Secretion system C-terminal sorting" evidence="1">
    <location>
        <begin position="268"/>
        <end position="344"/>
    </location>
</feature>
<dbReference type="PANTHER" id="PTHR47197:SF3">
    <property type="entry name" value="DIHYDRO-HEME D1 DEHYDROGENASE"/>
    <property type="match status" value="1"/>
</dbReference>
<organism evidence="2">
    <name type="scientific">Ignavibacterium album</name>
    <dbReference type="NCBI Taxonomy" id="591197"/>
    <lineage>
        <taxon>Bacteria</taxon>
        <taxon>Pseudomonadati</taxon>
        <taxon>Ignavibacteriota</taxon>
        <taxon>Ignavibacteria</taxon>
        <taxon>Ignavibacteriales</taxon>
        <taxon>Ignavibacteriaceae</taxon>
        <taxon>Ignavibacterium</taxon>
    </lineage>
</organism>
<proteinExistence type="predicted"/>
<evidence type="ECO:0000259" key="1">
    <source>
        <dbReference type="Pfam" id="PF18962"/>
    </source>
</evidence>
<sequence length="347" mass="40125">MKNIFHLFLFLIFLISEDGKIFSQTIKAKYNYTFEVIKTIPAPGPNCQGLTWDGNHLWVSDITNDSIYQIDTSDGTIIHKIPTFPLDHLFEGLAWDGNYLWASHYESLTLTNPKITKIDPVSGVTLWNIIPYSNNCWPHGVAWDDSYLWVNDFRSKKIRKIDPFTGVGLDSIPCPGNNGSIGLAWFNNQLFTGDFNTDSIYQIDPNNKQVVNQWLCPYTNPRDMEFDGEFFWFVAYEIARIYKMKLTITDVETQPDFFDHDFYLFQNYPNPFNSSTTISWQSPVSSWHTIKLYDLMGKEIETIVNGYYEAGSHSTLYIINSSLPSGVYFYQLKAGKYIQTKKMILLK</sequence>
<dbReference type="InterPro" id="IPR051200">
    <property type="entry name" value="Host-pathogen_enzymatic-act"/>
</dbReference>
<dbReference type="EMBL" id="DSUJ01000011">
    <property type="protein sequence ID" value="HFI92457.1"/>
    <property type="molecule type" value="Genomic_DNA"/>
</dbReference>
<dbReference type="NCBIfam" id="TIGR04183">
    <property type="entry name" value="Por_Secre_tail"/>
    <property type="match status" value="1"/>
</dbReference>
<dbReference type="Pfam" id="PF18962">
    <property type="entry name" value="Por_Secre_tail"/>
    <property type="match status" value="1"/>
</dbReference>
<dbReference type="InterPro" id="IPR015943">
    <property type="entry name" value="WD40/YVTN_repeat-like_dom_sf"/>
</dbReference>
<accession>A0A7V2ZM70</accession>
<protein>
    <submittedName>
        <fullName evidence="2">T9SS type A sorting domain-containing protein</fullName>
    </submittedName>
</protein>
<dbReference type="Gene3D" id="2.130.10.10">
    <property type="entry name" value="YVTN repeat-like/Quinoprotein amine dehydrogenase"/>
    <property type="match status" value="1"/>
</dbReference>
<comment type="caution">
    <text evidence="2">The sequence shown here is derived from an EMBL/GenBank/DDBJ whole genome shotgun (WGS) entry which is preliminary data.</text>
</comment>
<dbReference type="InterPro" id="IPR026444">
    <property type="entry name" value="Secre_tail"/>
</dbReference>
<dbReference type="SUPFAM" id="SSF63825">
    <property type="entry name" value="YWTD domain"/>
    <property type="match status" value="1"/>
</dbReference>
<name>A0A7V2ZM70_9BACT</name>
<gene>
    <name evidence="2" type="ORF">ENS31_13150</name>
</gene>